<protein>
    <submittedName>
        <fullName evidence="3">SWIM zinc finger family protein</fullName>
    </submittedName>
</protein>
<organism evidence="3 4">
    <name type="scientific">Bacillus yapensis</name>
    <dbReference type="NCBI Taxonomy" id="2492960"/>
    <lineage>
        <taxon>Bacteria</taxon>
        <taxon>Bacillati</taxon>
        <taxon>Bacillota</taxon>
        <taxon>Bacilli</taxon>
        <taxon>Bacillales</taxon>
        <taxon>Bacillaceae</taxon>
        <taxon>Bacillus</taxon>
    </lineage>
</organism>
<gene>
    <name evidence="3" type="ORF">EKG37_07785</name>
</gene>
<proteinExistence type="predicted"/>
<evidence type="ECO:0000256" key="1">
    <source>
        <dbReference type="PROSITE-ProRule" id="PRU00325"/>
    </source>
</evidence>
<dbReference type="PROSITE" id="PS50966">
    <property type="entry name" value="ZF_SWIM"/>
    <property type="match status" value="1"/>
</dbReference>
<evidence type="ECO:0000313" key="4">
    <source>
        <dbReference type="Proteomes" id="UP000271374"/>
    </source>
</evidence>
<keyword evidence="1" id="KW-0479">Metal-binding</keyword>
<dbReference type="GO" id="GO:0008270">
    <property type="term" value="F:zinc ion binding"/>
    <property type="evidence" value="ECO:0007669"/>
    <property type="project" value="UniProtKB-KW"/>
</dbReference>
<dbReference type="EMBL" id="RXNT01000005">
    <property type="protein sequence ID" value="RTR32954.1"/>
    <property type="molecule type" value="Genomic_DNA"/>
</dbReference>
<dbReference type="RefSeq" id="WP_126408067.1">
    <property type="nucleotide sequence ID" value="NZ_RXNT01000005.1"/>
</dbReference>
<keyword evidence="1" id="KW-0863">Zinc-finger</keyword>
<evidence type="ECO:0000259" key="2">
    <source>
        <dbReference type="PROSITE" id="PS50966"/>
    </source>
</evidence>
<accession>A0A3S0LDQ6</accession>
<comment type="caution">
    <text evidence="3">The sequence shown here is derived from an EMBL/GenBank/DDBJ whole genome shotgun (WGS) entry which is preliminary data.</text>
</comment>
<keyword evidence="4" id="KW-1185">Reference proteome</keyword>
<evidence type="ECO:0000313" key="3">
    <source>
        <dbReference type="EMBL" id="RTR32954.1"/>
    </source>
</evidence>
<dbReference type="Pfam" id="PF04434">
    <property type="entry name" value="SWIM"/>
    <property type="match status" value="1"/>
</dbReference>
<sequence length="538" mass="64197">MSSIPDKYRDLLQGAAEELRTLLWSEQEEDAKLVQKGLMLYRQGLVNKVRLEEDQVTATVQDVTPVQVELNLNFFQTSTCTCPSEGICRHQLAAFFYAYGKIASVMEWVENWRQPIHDRKNAKDFGLQRAKDLLKASGVMKPDYDAWVESFQVSFDSMIRSHKNLKPYLLSELFQVYSRKIKASAPVEQEWRQLYYLIATVHSFHNLLKLSTDQGFKEEEISRYYRDLFYDAMDDVENLVEKLNVHALPFAFDEFIKKLKDDSTRLISEEYILDFEPTYLYMILWTKLFKKRVWHEEELTRILQTEQQTLPMIIATTHQHVMLKEDEKALRILHILDEHATPFMLFWLEKMTAGKEWRRMGPYVDTFTSMAKKYIRTLSDHYAKIDFARTAIRTVSKYALDNKKFDLYEKILIQTLPYSYRSYDEFLFDLGWYEKWSDLQAYIGYDISYVPKDKLTILQKERPDILLPLYHHSIQQHIEMKNRGNYREAVKQLKKLRTLYKKLKRSDDFQQFLDILLERTKRLRAFHQECERGKLTHA</sequence>
<dbReference type="InterPro" id="IPR007527">
    <property type="entry name" value="Znf_SWIM"/>
</dbReference>
<reference evidence="3 4" key="1">
    <citation type="submission" date="2018-12" db="EMBL/GenBank/DDBJ databases">
        <title>Bacillus yapensis draft genome sequence.</title>
        <authorList>
            <person name="Yu L."/>
            <person name="Xu X."/>
            <person name="Tang X."/>
        </authorList>
    </citation>
    <scope>NUCLEOTIDE SEQUENCE [LARGE SCALE GENOMIC DNA]</scope>
    <source>
        <strain evidence="3 4">XXST-01</strain>
    </source>
</reference>
<dbReference type="Proteomes" id="UP000271374">
    <property type="component" value="Unassembled WGS sequence"/>
</dbReference>
<keyword evidence="1" id="KW-0862">Zinc</keyword>
<dbReference type="AlphaFoldDB" id="A0A3S0LDQ6"/>
<dbReference type="OrthoDB" id="7593573at2"/>
<feature type="domain" description="SWIM-type" evidence="2">
    <location>
        <begin position="66"/>
        <end position="99"/>
    </location>
</feature>
<name>A0A3S0LDQ6_9BACI</name>